<dbReference type="InterPro" id="IPR007219">
    <property type="entry name" value="XnlR_reg_dom"/>
</dbReference>
<feature type="transmembrane region" description="Helical" evidence="9">
    <location>
        <begin position="885"/>
        <end position="903"/>
    </location>
</feature>
<dbReference type="AlphaFoldDB" id="A0A2P4ZP83"/>
<dbReference type="PANTHER" id="PTHR40626:SF30">
    <property type="entry name" value="FINGER DOMAIN PROTEIN, PUTATIVE (AFU_ORTHOLOGUE AFUA_4G13600)-RELATED"/>
    <property type="match status" value="1"/>
</dbReference>
<protein>
    <recommendedName>
        <fullName evidence="10">C2H2-type domain-containing protein</fullName>
    </recommendedName>
</protein>
<dbReference type="PROSITE" id="PS50157">
    <property type="entry name" value="ZINC_FINGER_C2H2_2"/>
    <property type="match status" value="1"/>
</dbReference>
<feature type="region of interest" description="Disordered" evidence="8">
    <location>
        <begin position="1"/>
        <end position="26"/>
    </location>
</feature>
<dbReference type="GO" id="GO:0006351">
    <property type="term" value="P:DNA-templated transcription"/>
    <property type="evidence" value="ECO:0007669"/>
    <property type="project" value="InterPro"/>
</dbReference>
<keyword evidence="9" id="KW-0472">Membrane</keyword>
<dbReference type="PANTHER" id="PTHR40626">
    <property type="entry name" value="MIP31509P"/>
    <property type="match status" value="1"/>
</dbReference>
<dbReference type="SMART" id="SM00355">
    <property type="entry name" value="ZnF_C2H2"/>
    <property type="match status" value="2"/>
</dbReference>
<feature type="compositionally biased region" description="Polar residues" evidence="8">
    <location>
        <begin position="251"/>
        <end position="268"/>
    </location>
</feature>
<evidence type="ECO:0000256" key="7">
    <source>
        <dbReference type="PROSITE-ProRule" id="PRU00042"/>
    </source>
</evidence>
<accession>A0A2P4ZP83</accession>
<feature type="region of interest" description="Disordered" evidence="8">
    <location>
        <begin position="313"/>
        <end position="379"/>
    </location>
</feature>
<dbReference type="CDD" id="cd12148">
    <property type="entry name" value="fungal_TF_MHR"/>
    <property type="match status" value="1"/>
</dbReference>
<evidence type="ECO:0000256" key="4">
    <source>
        <dbReference type="ARBA" id="ARBA00022771"/>
    </source>
</evidence>
<evidence type="ECO:0000256" key="2">
    <source>
        <dbReference type="ARBA" id="ARBA00022723"/>
    </source>
</evidence>
<dbReference type="Gene3D" id="3.30.160.60">
    <property type="entry name" value="Classic Zinc Finger"/>
    <property type="match status" value="1"/>
</dbReference>
<keyword evidence="12" id="KW-1185">Reference proteome</keyword>
<feature type="compositionally biased region" description="Basic and acidic residues" evidence="8">
    <location>
        <begin position="186"/>
        <end position="202"/>
    </location>
</feature>
<dbReference type="GO" id="GO:0000978">
    <property type="term" value="F:RNA polymerase II cis-regulatory region sequence-specific DNA binding"/>
    <property type="evidence" value="ECO:0007669"/>
    <property type="project" value="InterPro"/>
</dbReference>
<keyword evidence="9" id="KW-1133">Transmembrane helix</keyword>
<dbReference type="GeneID" id="29983607"/>
<comment type="subcellular location">
    <subcellularLocation>
        <location evidence="1">Nucleus</location>
    </subcellularLocation>
</comment>
<feature type="compositionally biased region" description="Polar residues" evidence="8">
    <location>
        <begin position="80"/>
        <end position="100"/>
    </location>
</feature>
<reference evidence="11 12" key="1">
    <citation type="journal article" date="2016" name="Genome Announc.">
        <title>Draft Whole-Genome Sequence of Trichoderma gamsii T6085, a Promising Biocontrol Agent of Fusarium Head Blight on Wheat.</title>
        <authorList>
            <person name="Baroncelli R."/>
            <person name="Zapparata A."/>
            <person name="Piaggeschi G."/>
            <person name="Sarrocco S."/>
            <person name="Vannacci G."/>
        </authorList>
    </citation>
    <scope>NUCLEOTIDE SEQUENCE [LARGE SCALE GENOMIC DNA]</scope>
    <source>
        <strain evidence="11 12">T6085</strain>
    </source>
</reference>
<keyword evidence="4 7" id="KW-0863">Zinc-finger</keyword>
<evidence type="ECO:0000313" key="11">
    <source>
        <dbReference type="EMBL" id="PON26076.1"/>
    </source>
</evidence>
<organism evidence="11 12">
    <name type="scientific">Trichoderma gamsii</name>
    <dbReference type="NCBI Taxonomy" id="398673"/>
    <lineage>
        <taxon>Eukaryota</taxon>
        <taxon>Fungi</taxon>
        <taxon>Dikarya</taxon>
        <taxon>Ascomycota</taxon>
        <taxon>Pezizomycotina</taxon>
        <taxon>Sordariomycetes</taxon>
        <taxon>Hypocreomycetidae</taxon>
        <taxon>Hypocreales</taxon>
        <taxon>Hypocreaceae</taxon>
        <taxon>Trichoderma</taxon>
    </lineage>
</organism>
<keyword evidence="2" id="KW-0479">Metal-binding</keyword>
<dbReference type="RefSeq" id="XP_024405691.1">
    <property type="nucleotide sequence ID" value="XM_024549559.1"/>
</dbReference>
<dbReference type="GO" id="GO:0000981">
    <property type="term" value="F:DNA-binding transcription factor activity, RNA polymerase II-specific"/>
    <property type="evidence" value="ECO:0007669"/>
    <property type="project" value="InterPro"/>
</dbReference>
<comment type="caution">
    <text evidence="11">The sequence shown here is derived from an EMBL/GenBank/DDBJ whole genome shotgun (WGS) entry which is preliminary data.</text>
</comment>
<evidence type="ECO:0000256" key="1">
    <source>
        <dbReference type="ARBA" id="ARBA00004123"/>
    </source>
</evidence>
<dbReference type="PROSITE" id="PS00028">
    <property type="entry name" value="ZINC_FINGER_C2H2_1"/>
    <property type="match status" value="1"/>
</dbReference>
<keyword evidence="5" id="KW-0862">Zinc</keyword>
<evidence type="ECO:0000256" key="6">
    <source>
        <dbReference type="ARBA" id="ARBA00023242"/>
    </source>
</evidence>
<gene>
    <name evidence="11" type="ORF">TGAM01_v205020</name>
</gene>
<dbReference type="Pfam" id="PF04082">
    <property type="entry name" value="Fungal_trans"/>
    <property type="match status" value="1"/>
</dbReference>
<evidence type="ECO:0000313" key="12">
    <source>
        <dbReference type="Proteomes" id="UP000054821"/>
    </source>
</evidence>
<dbReference type="Proteomes" id="UP000054821">
    <property type="component" value="Unassembled WGS sequence"/>
</dbReference>
<evidence type="ECO:0000259" key="10">
    <source>
        <dbReference type="PROSITE" id="PS50157"/>
    </source>
</evidence>
<feature type="region of interest" description="Disordered" evidence="8">
    <location>
        <begin position="186"/>
        <end position="275"/>
    </location>
</feature>
<dbReference type="EMBL" id="JPDN02000015">
    <property type="protein sequence ID" value="PON26076.1"/>
    <property type="molecule type" value="Genomic_DNA"/>
</dbReference>
<dbReference type="InterPro" id="IPR013087">
    <property type="entry name" value="Znf_C2H2_type"/>
</dbReference>
<dbReference type="STRING" id="398673.A0A2P4ZP83"/>
<keyword evidence="6" id="KW-0539">Nucleus</keyword>
<evidence type="ECO:0000256" key="9">
    <source>
        <dbReference type="SAM" id="Phobius"/>
    </source>
</evidence>
<evidence type="ECO:0000256" key="5">
    <source>
        <dbReference type="ARBA" id="ARBA00022833"/>
    </source>
</evidence>
<keyword evidence="3" id="KW-0677">Repeat</keyword>
<dbReference type="InterPro" id="IPR051059">
    <property type="entry name" value="VerF-like"/>
</dbReference>
<evidence type="ECO:0000256" key="3">
    <source>
        <dbReference type="ARBA" id="ARBA00022737"/>
    </source>
</evidence>
<sequence length="984" mass="108570">MGSLRNIMNVEDDHADPHSIRRDRRPTSRIAIDQDLSVPMPRYNIPVDLSGQTSLPHILHHPAAQPLGYNNHPGGRRRSNTSTDSMDSSYGQGQNHSSAYYTGANMRPVMPGGSSGEHPVKLTPITGRVSRAKKGVPVHTCDTCRPPKTFTRAEHLRRHQLGHQPPELSCTVSGCKKVFHRKDLLDRHLQRHGEQEGRLKRDSSRRRRSDSSPARPYSSSPPAPSMQAASPYVAAATTPASSMGVHPGHWSSVNRSTPQGSVMQSPHMQSPHMRDTQSTYQMADIGVVDPSMAVQMPDSRVVSGYSEAPPAGLSALNPPVPELCMPETTSPSITWTDSSGIPSTASGSAYSTPAPGSSKFQHSSGRAHNTEWTAQIPSYTTSPSPVIADGSYAMSFPYATTPPQVYSSVYGDSIGTPFPTYEHAPNLYSPHQMLDNSVRSITPPHMIVGQSSETMIAAPSALPVDRMMYPRNGGREPVDALGLYTLMPAPAILSQQIRDMIPTYIEVYWDKVHSQHPIIHRPTFENPTNIPEDQLEILKCAMAAVATQFLEHVEHRANGHQLHTYAMDKAKMLTFIIQYTDSGAPEWPVVQATILGEYYAVFRGRNKKAYQKSPRFEALFQMVINAQTTYPSNMESCDTSQQWNIWVHVESRRRLLAACFLLDVHASSYLEQPRAAVIGLDYTDPATLPVPLSMGTLHLWDAQNYEEWSRMSQAAMPETIGATSLEHISAANIASIPAFDASLFLLAFVLQLPQRQTLTKVDLLDNASSISMSHFRIMNLFPDSPVAMSHLALHYTPLHTLLSVSGDSWVFNKKVLQATEFMEHQRELEKWRDSGSAAVATAFAARALNLFLGISRFASKDGSVSSASSISPRFQRAQKKDISDFWGIYVCALICWAFGHIGISRTETKAPTRKAAIQWLLDVSSMEPGQIEEMTVRYKQVGSGAVNLARATLEKECLGGRNILLADAVGVLKKLEEGDNYRRF</sequence>
<dbReference type="GO" id="GO:0008270">
    <property type="term" value="F:zinc ion binding"/>
    <property type="evidence" value="ECO:0007669"/>
    <property type="project" value="UniProtKB-KW"/>
</dbReference>
<evidence type="ECO:0000256" key="8">
    <source>
        <dbReference type="SAM" id="MobiDB-lite"/>
    </source>
</evidence>
<name>A0A2P4ZP83_9HYPO</name>
<feature type="compositionally biased region" description="Basic and acidic residues" evidence="8">
    <location>
        <begin position="11"/>
        <end position="20"/>
    </location>
</feature>
<dbReference type="GO" id="GO:0005634">
    <property type="term" value="C:nucleus"/>
    <property type="evidence" value="ECO:0007669"/>
    <property type="project" value="UniProtKB-SubCell"/>
</dbReference>
<feature type="domain" description="C2H2-type" evidence="10">
    <location>
        <begin position="168"/>
        <end position="197"/>
    </location>
</feature>
<feature type="region of interest" description="Disordered" evidence="8">
    <location>
        <begin position="62"/>
        <end position="104"/>
    </location>
</feature>
<feature type="compositionally biased region" description="Polar residues" evidence="8">
    <location>
        <begin position="327"/>
        <end position="379"/>
    </location>
</feature>
<keyword evidence="9" id="KW-0812">Transmembrane</keyword>
<dbReference type="GO" id="GO:0000785">
    <property type="term" value="C:chromatin"/>
    <property type="evidence" value="ECO:0007669"/>
    <property type="project" value="TreeGrafter"/>
</dbReference>
<proteinExistence type="predicted"/>